<dbReference type="Proteomes" id="UP000257109">
    <property type="component" value="Unassembled WGS sequence"/>
</dbReference>
<sequence length="139" mass="15954">MKSRPIILAKNKTKKKRQVSTEQKQVNFCTSIGRDKGNEGRHLDASQNYGNSKFSMTCRDPNMDLESQRETLPIKVKTPGAEVLRRYAKMSIQGNDRRFPRKWTALHIPRKSPILWENCKTVGGLRNPDTQKKAVEEQG</sequence>
<dbReference type="EMBL" id="QJKJ01006130">
    <property type="protein sequence ID" value="RDX87781.1"/>
    <property type="molecule type" value="Genomic_DNA"/>
</dbReference>
<keyword evidence="2" id="KW-1185">Reference proteome</keyword>
<reference evidence="1" key="1">
    <citation type="submission" date="2018-05" db="EMBL/GenBank/DDBJ databases">
        <title>Draft genome of Mucuna pruriens seed.</title>
        <authorList>
            <person name="Nnadi N.E."/>
            <person name="Vos R."/>
            <person name="Hasami M.H."/>
            <person name="Devisetty U.K."/>
            <person name="Aguiy J.C."/>
        </authorList>
    </citation>
    <scope>NUCLEOTIDE SEQUENCE [LARGE SCALE GENOMIC DNA]</scope>
    <source>
        <strain evidence="1">JCA_2017</strain>
    </source>
</reference>
<name>A0A371GB70_MUCPR</name>
<dbReference type="AlphaFoldDB" id="A0A371GB70"/>
<organism evidence="1 2">
    <name type="scientific">Mucuna pruriens</name>
    <name type="common">Velvet bean</name>
    <name type="synonym">Dolichos pruriens</name>
    <dbReference type="NCBI Taxonomy" id="157652"/>
    <lineage>
        <taxon>Eukaryota</taxon>
        <taxon>Viridiplantae</taxon>
        <taxon>Streptophyta</taxon>
        <taxon>Embryophyta</taxon>
        <taxon>Tracheophyta</taxon>
        <taxon>Spermatophyta</taxon>
        <taxon>Magnoliopsida</taxon>
        <taxon>eudicotyledons</taxon>
        <taxon>Gunneridae</taxon>
        <taxon>Pentapetalae</taxon>
        <taxon>rosids</taxon>
        <taxon>fabids</taxon>
        <taxon>Fabales</taxon>
        <taxon>Fabaceae</taxon>
        <taxon>Papilionoideae</taxon>
        <taxon>50 kb inversion clade</taxon>
        <taxon>NPAAA clade</taxon>
        <taxon>indigoferoid/millettioid clade</taxon>
        <taxon>Phaseoleae</taxon>
        <taxon>Mucuna</taxon>
    </lineage>
</organism>
<comment type="caution">
    <text evidence="1">The sequence shown here is derived from an EMBL/GenBank/DDBJ whole genome shotgun (WGS) entry which is preliminary data.</text>
</comment>
<feature type="non-terminal residue" evidence="1">
    <location>
        <position position="1"/>
    </location>
</feature>
<gene>
    <name evidence="1" type="ORF">CR513_30717</name>
</gene>
<accession>A0A371GB70</accession>
<evidence type="ECO:0000313" key="2">
    <source>
        <dbReference type="Proteomes" id="UP000257109"/>
    </source>
</evidence>
<evidence type="ECO:0000313" key="1">
    <source>
        <dbReference type="EMBL" id="RDX87781.1"/>
    </source>
</evidence>
<protein>
    <submittedName>
        <fullName evidence="1">Uncharacterized protein</fullName>
    </submittedName>
</protein>
<proteinExistence type="predicted"/>